<dbReference type="SUPFAM" id="SSF52317">
    <property type="entry name" value="Class I glutamine amidotransferase-like"/>
    <property type="match status" value="1"/>
</dbReference>
<dbReference type="Pfam" id="PF12833">
    <property type="entry name" value="HTH_18"/>
    <property type="match status" value="1"/>
</dbReference>
<dbReference type="InterPro" id="IPR002818">
    <property type="entry name" value="DJ-1/PfpI"/>
</dbReference>
<dbReference type="GO" id="GO:0043565">
    <property type="term" value="F:sequence-specific DNA binding"/>
    <property type="evidence" value="ECO:0007669"/>
    <property type="project" value="InterPro"/>
</dbReference>
<organism evidence="4 5">
    <name type="scientific">Candidatus Acidiferrum panamense</name>
    <dbReference type="NCBI Taxonomy" id="2741543"/>
    <lineage>
        <taxon>Bacteria</taxon>
        <taxon>Pseudomonadati</taxon>
        <taxon>Acidobacteriota</taxon>
        <taxon>Terriglobia</taxon>
        <taxon>Candidatus Acidiferrales</taxon>
        <taxon>Candidatus Acidiferrum</taxon>
    </lineage>
</organism>
<dbReference type="PANTHER" id="PTHR43130:SF3">
    <property type="entry name" value="HTH-TYPE TRANSCRIPTIONAL REGULATOR RV1931C"/>
    <property type="match status" value="1"/>
</dbReference>
<dbReference type="PANTHER" id="PTHR43130">
    <property type="entry name" value="ARAC-FAMILY TRANSCRIPTIONAL REGULATOR"/>
    <property type="match status" value="1"/>
</dbReference>
<dbReference type="InterPro" id="IPR018060">
    <property type="entry name" value="HTH_AraC"/>
</dbReference>
<feature type="domain" description="HTH araC/xylS-type" evidence="3">
    <location>
        <begin position="232"/>
        <end position="330"/>
    </location>
</feature>
<dbReference type="Pfam" id="PF01965">
    <property type="entry name" value="DJ-1_PfpI"/>
    <property type="match status" value="1"/>
</dbReference>
<dbReference type="Proteomes" id="UP000567293">
    <property type="component" value="Unassembled WGS sequence"/>
</dbReference>
<dbReference type="GO" id="GO:0003700">
    <property type="term" value="F:DNA-binding transcription factor activity"/>
    <property type="evidence" value="ECO:0007669"/>
    <property type="project" value="InterPro"/>
</dbReference>
<protein>
    <submittedName>
        <fullName evidence="4">GlxA family transcriptional regulator</fullName>
    </submittedName>
</protein>
<keyword evidence="2" id="KW-0804">Transcription</keyword>
<dbReference type="SUPFAM" id="SSF46689">
    <property type="entry name" value="Homeodomain-like"/>
    <property type="match status" value="2"/>
</dbReference>
<dbReference type="PROSITE" id="PS01124">
    <property type="entry name" value="HTH_ARAC_FAMILY_2"/>
    <property type="match status" value="1"/>
</dbReference>
<comment type="caution">
    <text evidence="4">The sequence shown here is derived from an EMBL/GenBank/DDBJ whole genome shotgun (WGS) entry which is preliminary data.</text>
</comment>
<dbReference type="Gene3D" id="1.10.10.60">
    <property type="entry name" value="Homeodomain-like"/>
    <property type="match status" value="2"/>
</dbReference>
<sequence>MTNRNGKLRWKGGTSPGRVAVLAVPPVDEFDLVCPIQVFGAANRLAGKSVYGVEVATAGKDLKVQGEGGLLSFLAGTRYKDLDHGFDSLLLVCGLATRNARDPALFAWLRKIAPTVRRLGSVCVGSFLLAEAGLLDGKRATSHWRFAKEMARRYPRVKVESEPVWVKDENIYTSAGISAGIDLALTWVEEDCGAAIAHQVARELVLFLRRSGGQKQLSVSLSAQASEMKAIQELQVWIAENLRKKLSVQVLAERAAMSVRNFERLFTRDVGITPSQYILQSRVEAVRHQLERTDRGLKQIAAACGFGSAAAMSRSFSRLVGAAPNQYRDRIRALTPPE</sequence>
<dbReference type="InterPro" id="IPR052158">
    <property type="entry name" value="INH-QAR"/>
</dbReference>
<dbReference type="EMBL" id="JACDQQ010001864">
    <property type="protein sequence ID" value="MBA0087171.1"/>
    <property type="molecule type" value="Genomic_DNA"/>
</dbReference>
<accession>A0A7V8NTN7</accession>
<dbReference type="SMART" id="SM00342">
    <property type="entry name" value="HTH_ARAC"/>
    <property type="match status" value="1"/>
</dbReference>
<dbReference type="InterPro" id="IPR009057">
    <property type="entry name" value="Homeodomain-like_sf"/>
</dbReference>
<keyword evidence="1" id="KW-0805">Transcription regulation</keyword>
<keyword evidence="5" id="KW-1185">Reference proteome</keyword>
<reference evidence="4" key="1">
    <citation type="submission" date="2020-06" db="EMBL/GenBank/DDBJ databases">
        <title>Legume-microbial interactions unlock mineral nutrients during tropical forest succession.</title>
        <authorList>
            <person name="Epihov D.Z."/>
        </authorList>
    </citation>
    <scope>NUCLEOTIDE SEQUENCE [LARGE SCALE GENOMIC DNA]</scope>
    <source>
        <strain evidence="4">Pan2503</strain>
    </source>
</reference>
<evidence type="ECO:0000313" key="5">
    <source>
        <dbReference type="Proteomes" id="UP000567293"/>
    </source>
</evidence>
<dbReference type="CDD" id="cd03137">
    <property type="entry name" value="GATase1_AraC_1"/>
    <property type="match status" value="1"/>
</dbReference>
<proteinExistence type="predicted"/>
<evidence type="ECO:0000259" key="3">
    <source>
        <dbReference type="PROSITE" id="PS01124"/>
    </source>
</evidence>
<name>A0A7V8NTN7_9BACT</name>
<evidence type="ECO:0000256" key="1">
    <source>
        <dbReference type="ARBA" id="ARBA00023015"/>
    </source>
</evidence>
<gene>
    <name evidence="4" type="ORF">HRJ53_19480</name>
</gene>
<dbReference type="AlphaFoldDB" id="A0A7V8NTN7"/>
<dbReference type="InterPro" id="IPR029062">
    <property type="entry name" value="Class_I_gatase-like"/>
</dbReference>
<dbReference type="Gene3D" id="3.40.50.880">
    <property type="match status" value="1"/>
</dbReference>
<evidence type="ECO:0000313" key="4">
    <source>
        <dbReference type="EMBL" id="MBA0087171.1"/>
    </source>
</evidence>
<evidence type="ECO:0000256" key="2">
    <source>
        <dbReference type="ARBA" id="ARBA00023163"/>
    </source>
</evidence>